<evidence type="ECO:0000313" key="2">
    <source>
        <dbReference type="EMBL" id="NDV40893.1"/>
    </source>
</evidence>
<reference evidence="2" key="1">
    <citation type="journal article" date="2020" name="J. Eukaryot. Microbiol.">
        <title>De novo Sequencing, Assembly and Annotation of the Transcriptome for the Free-Living Testate Amoeba Arcella intermedia.</title>
        <authorList>
            <person name="Ribeiro G.M."/>
            <person name="Porfirio-Sousa A.L."/>
            <person name="Maurer-Alcala X.X."/>
            <person name="Katz L.A."/>
            <person name="Lahr D.J.G."/>
        </authorList>
    </citation>
    <scope>NUCLEOTIDE SEQUENCE</scope>
</reference>
<proteinExistence type="predicted"/>
<evidence type="ECO:0000256" key="1">
    <source>
        <dbReference type="SAM" id="Phobius"/>
    </source>
</evidence>
<keyword evidence="1" id="KW-0812">Transmembrane</keyword>
<dbReference type="AlphaFoldDB" id="A0A6B2LV47"/>
<feature type="transmembrane region" description="Helical" evidence="1">
    <location>
        <begin position="6"/>
        <end position="28"/>
    </location>
</feature>
<protein>
    <submittedName>
        <fullName evidence="2">Uncharacterized protein</fullName>
    </submittedName>
</protein>
<organism evidence="2">
    <name type="scientific">Arcella intermedia</name>
    <dbReference type="NCBI Taxonomy" id="1963864"/>
    <lineage>
        <taxon>Eukaryota</taxon>
        <taxon>Amoebozoa</taxon>
        <taxon>Tubulinea</taxon>
        <taxon>Elardia</taxon>
        <taxon>Arcellinida</taxon>
        <taxon>Sphaerothecina</taxon>
        <taxon>Arcellidae</taxon>
        <taxon>Arcella</taxon>
    </lineage>
</organism>
<accession>A0A6B2LV47</accession>
<sequence>MCRRWVFLLIWRLGRLILLIWRLVRLILCRRLGLLRWRLGLRLGFGFLCRRLALQLRRFGGLC</sequence>
<dbReference type="EMBL" id="GIBP01011924">
    <property type="protein sequence ID" value="NDV40893.1"/>
    <property type="molecule type" value="Transcribed_RNA"/>
</dbReference>
<keyword evidence="1" id="KW-0472">Membrane</keyword>
<keyword evidence="1" id="KW-1133">Transmembrane helix</keyword>
<name>A0A6B2LV47_9EUKA</name>